<reference evidence="2 3" key="1">
    <citation type="submission" date="2019-04" db="EMBL/GenBank/DDBJ databases">
        <title>Microbes associate with the intestines of laboratory mice.</title>
        <authorList>
            <person name="Navarre W."/>
            <person name="Wong E."/>
            <person name="Huang K."/>
            <person name="Tropini C."/>
            <person name="Ng K."/>
            <person name="Yu B."/>
        </authorList>
    </citation>
    <scope>NUCLEOTIDE SEQUENCE [LARGE SCALE GENOMIC DNA]</scope>
    <source>
        <strain evidence="2 3">NM06_A21</strain>
    </source>
</reference>
<organism evidence="2 3">
    <name type="scientific">Muribaculum intestinale</name>
    <dbReference type="NCBI Taxonomy" id="1796646"/>
    <lineage>
        <taxon>Bacteria</taxon>
        <taxon>Pseudomonadati</taxon>
        <taxon>Bacteroidota</taxon>
        <taxon>Bacteroidia</taxon>
        <taxon>Bacteroidales</taxon>
        <taxon>Muribaculaceae</taxon>
        <taxon>Muribaculum</taxon>
    </lineage>
</organism>
<evidence type="ECO:0000313" key="3">
    <source>
        <dbReference type="Proteomes" id="UP000306630"/>
    </source>
</evidence>
<proteinExistence type="predicted"/>
<dbReference type="PANTHER" id="PTHR30595">
    <property type="entry name" value="GLPR-RELATED TRANSCRIPTIONAL REPRESSOR"/>
    <property type="match status" value="1"/>
</dbReference>
<dbReference type="EMBL" id="SRYD01000028">
    <property type="protein sequence ID" value="TGY73872.1"/>
    <property type="molecule type" value="Genomic_DNA"/>
</dbReference>
<comment type="caution">
    <text evidence="2">The sequence shown here is derived from an EMBL/GenBank/DDBJ whole genome shotgun (WGS) entry which is preliminary data.</text>
</comment>
<dbReference type="PANTHER" id="PTHR30595:SF6">
    <property type="entry name" value="SCHLAFEN ALBA-2 DOMAIN-CONTAINING PROTEIN"/>
    <property type="match status" value="1"/>
</dbReference>
<dbReference type="AlphaFoldDB" id="A0A4S2FX59"/>
<accession>A0A4S2FX59</accession>
<dbReference type="Gene3D" id="3.30.950.30">
    <property type="entry name" value="Schlafen, AAA domain"/>
    <property type="match status" value="1"/>
</dbReference>
<dbReference type="Pfam" id="PF13749">
    <property type="entry name" value="HATPase_c_4"/>
    <property type="match status" value="1"/>
</dbReference>
<evidence type="ECO:0000259" key="1">
    <source>
        <dbReference type="Pfam" id="PF04326"/>
    </source>
</evidence>
<dbReference type="Proteomes" id="UP000306630">
    <property type="component" value="Unassembled WGS sequence"/>
</dbReference>
<dbReference type="Gene3D" id="3.30.565.60">
    <property type="match status" value="1"/>
</dbReference>
<dbReference type="InterPro" id="IPR038475">
    <property type="entry name" value="RecG_C_sf"/>
</dbReference>
<feature type="domain" description="Schlafen AlbA-2" evidence="1">
    <location>
        <begin position="16"/>
        <end position="145"/>
    </location>
</feature>
<dbReference type="InterPro" id="IPR038461">
    <property type="entry name" value="Schlafen_AlbA_2_dom_sf"/>
</dbReference>
<protein>
    <submittedName>
        <fullName evidence="2">AAA family ATPase</fullName>
    </submittedName>
</protein>
<sequence>MKITAEYIKELIKQGEHSSVEMKKCKKSVPDSVWETYSAFANTRGGVILLGVYENKEKPLAERFEITGVIDSNKVVTDFFNQLHNPQKVNRSALVDSDVRIVKVDGMDVIYINVPEADYRQKPIYINQKLEQGTYKRVHEGDRQVTKEELALLLRDSSDNTDSQIIEHYGMEDIDAETLEKYRRSFNILNPGHAYEELNDRDFLIQMGGYDINRQKGIEGITMAGLLMFGKGIHIHKNFPNFRLDYLDLIDIEPGDSKKWNDRLTDDGRWEHNLYNFLVLALRKLLFTLPSEGKLEGTVRRDGGPLHEAVREAMINCITYCDYLLGGVLRIDRRTDRIVMRNPGTLRISPERIYNGDYTQARNSTIQKMLRMIGFGDNIGSGFMKIIKAWDTLGFNDPEIHEEPEVKEVWLTLPLSVKSQMNSQTDSQITNGDNIKNSSGVDIDNNLDSQIISQINSHPDLSVIQRSILNRMVSFPESSIEEIANALGTKPESIRYQRRLMQDKVVTEKTGSNKAGRWKITFIG</sequence>
<dbReference type="RefSeq" id="WP_135993280.1">
    <property type="nucleotide sequence ID" value="NZ_SRYD01000028.1"/>
</dbReference>
<dbReference type="Pfam" id="PF04326">
    <property type="entry name" value="SLFN_AlbA_2"/>
    <property type="match status" value="1"/>
</dbReference>
<dbReference type="InterPro" id="IPR007421">
    <property type="entry name" value="Schlafen_AlbA_2_dom"/>
</dbReference>
<evidence type="ECO:0000313" key="2">
    <source>
        <dbReference type="EMBL" id="TGY73872.1"/>
    </source>
</evidence>
<name>A0A4S2FX59_9BACT</name>
<gene>
    <name evidence="2" type="ORF">E5333_08005</name>
</gene>